<dbReference type="Proteomes" id="UP000800096">
    <property type="component" value="Unassembled WGS sequence"/>
</dbReference>
<dbReference type="OrthoDB" id="10545847at2759"/>
<name>A0A6A5QP78_AMPQU</name>
<dbReference type="AlphaFoldDB" id="A0A6A5QP78"/>
<sequence length="82" mass="9247">MAVVIETPENRLAMAKPPPKKLDAQEAGKISEERRNNRPGECLSQRTCFDICHRSLLEGSSSLFSIAALAKRWKILTRQSHQ</sequence>
<reference evidence="2" key="1">
    <citation type="journal article" date="2020" name="Stud. Mycol.">
        <title>101 Dothideomycetes genomes: a test case for predicting lifestyles and emergence of pathogens.</title>
        <authorList>
            <person name="Haridas S."/>
            <person name="Albert R."/>
            <person name="Binder M."/>
            <person name="Bloem J."/>
            <person name="Labutti K."/>
            <person name="Salamov A."/>
            <person name="Andreopoulos B."/>
            <person name="Baker S."/>
            <person name="Barry K."/>
            <person name="Bills G."/>
            <person name="Bluhm B."/>
            <person name="Cannon C."/>
            <person name="Castanera R."/>
            <person name="Culley D."/>
            <person name="Daum C."/>
            <person name="Ezra D."/>
            <person name="Gonzalez J."/>
            <person name="Henrissat B."/>
            <person name="Kuo A."/>
            <person name="Liang C."/>
            <person name="Lipzen A."/>
            <person name="Lutzoni F."/>
            <person name="Magnuson J."/>
            <person name="Mondo S."/>
            <person name="Nolan M."/>
            <person name="Ohm R."/>
            <person name="Pangilinan J."/>
            <person name="Park H.-J."/>
            <person name="Ramirez L."/>
            <person name="Alfaro M."/>
            <person name="Sun H."/>
            <person name="Tritt A."/>
            <person name="Yoshinaga Y."/>
            <person name="Zwiers L.-H."/>
            <person name="Turgeon B."/>
            <person name="Goodwin S."/>
            <person name="Spatafora J."/>
            <person name="Crous P."/>
            <person name="Grigoriev I."/>
        </authorList>
    </citation>
    <scope>NUCLEOTIDE SEQUENCE</scope>
    <source>
        <strain evidence="2">HMLAC05119</strain>
    </source>
</reference>
<evidence type="ECO:0000313" key="2">
    <source>
        <dbReference type="EMBL" id="KAF1917475.1"/>
    </source>
</evidence>
<feature type="region of interest" description="Disordered" evidence="1">
    <location>
        <begin position="1"/>
        <end position="39"/>
    </location>
</feature>
<feature type="compositionally biased region" description="Basic and acidic residues" evidence="1">
    <location>
        <begin position="20"/>
        <end position="38"/>
    </location>
</feature>
<proteinExistence type="predicted"/>
<gene>
    <name evidence="2" type="ORF">BDU57DRAFT_513758</name>
</gene>
<accession>A0A6A5QP78</accession>
<dbReference type="EMBL" id="ML979134">
    <property type="protein sequence ID" value="KAF1917475.1"/>
    <property type="molecule type" value="Genomic_DNA"/>
</dbReference>
<organism evidence="2 3">
    <name type="scientific">Ampelomyces quisqualis</name>
    <name type="common">Powdery mildew agent</name>
    <dbReference type="NCBI Taxonomy" id="50730"/>
    <lineage>
        <taxon>Eukaryota</taxon>
        <taxon>Fungi</taxon>
        <taxon>Dikarya</taxon>
        <taxon>Ascomycota</taxon>
        <taxon>Pezizomycotina</taxon>
        <taxon>Dothideomycetes</taxon>
        <taxon>Pleosporomycetidae</taxon>
        <taxon>Pleosporales</taxon>
        <taxon>Pleosporineae</taxon>
        <taxon>Phaeosphaeriaceae</taxon>
        <taxon>Ampelomyces</taxon>
    </lineage>
</organism>
<evidence type="ECO:0000256" key="1">
    <source>
        <dbReference type="SAM" id="MobiDB-lite"/>
    </source>
</evidence>
<keyword evidence="3" id="KW-1185">Reference proteome</keyword>
<protein>
    <submittedName>
        <fullName evidence="2">Uncharacterized protein</fullName>
    </submittedName>
</protein>
<evidence type="ECO:0000313" key="3">
    <source>
        <dbReference type="Proteomes" id="UP000800096"/>
    </source>
</evidence>